<feature type="transmembrane region" description="Helical" evidence="1">
    <location>
        <begin position="57"/>
        <end position="77"/>
    </location>
</feature>
<dbReference type="Gene3D" id="3.40.50.1820">
    <property type="entry name" value="alpha/beta hydrolase"/>
    <property type="match status" value="1"/>
</dbReference>
<dbReference type="Pfam" id="PF12695">
    <property type="entry name" value="Abhydrolase_5"/>
    <property type="match status" value="1"/>
</dbReference>
<accession>A0ABP4U823</accession>
<organism evidence="3 4">
    <name type="scientific">Microbacterium sediminicola</name>
    <dbReference type="NCBI Taxonomy" id="415210"/>
    <lineage>
        <taxon>Bacteria</taxon>
        <taxon>Bacillati</taxon>
        <taxon>Actinomycetota</taxon>
        <taxon>Actinomycetes</taxon>
        <taxon>Micrococcales</taxon>
        <taxon>Microbacteriaceae</taxon>
        <taxon>Microbacterium</taxon>
    </lineage>
</organism>
<dbReference type="InterPro" id="IPR029058">
    <property type="entry name" value="AB_hydrolase_fold"/>
</dbReference>
<reference evidence="4" key="1">
    <citation type="journal article" date="2019" name="Int. J. Syst. Evol. Microbiol.">
        <title>The Global Catalogue of Microorganisms (GCM) 10K type strain sequencing project: providing services to taxonomists for standard genome sequencing and annotation.</title>
        <authorList>
            <consortium name="The Broad Institute Genomics Platform"/>
            <consortium name="The Broad Institute Genome Sequencing Center for Infectious Disease"/>
            <person name="Wu L."/>
            <person name="Ma J."/>
        </authorList>
    </citation>
    <scope>NUCLEOTIDE SEQUENCE [LARGE SCALE GENOMIC DNA]</scope>
    <source>
        <strain evidence="4">JCM 15577</strain>
    </source>
</reference>
<keyword evidence="1" id="KW-0472">Membrane</keyword>
<sequence length="328" mass="33716">MPAPFGTHNGGMSSTTPVPVRRDVLSWIGVGVAGAALAVVAWACLTGWGGIVHGHPAYAILLSITALGALGFGAIALLRPVRAGLWRRIGRIAAVVLALLWVFVLAWLRPYPAVEPALEAMRSDASVDVVESGTRIVMQPTGGASATGIFFQPGALVDPRAYAAVLRPLAESGYTVVIVKQPLGIAFFSLGEFDAVVSENSDVQEWVLAGHSLGGTVAAIQADGDATGVAAGLVFYASYPASDISATLDVPTLSISGTRDGLATPDKIDASRADLPAATQFVVVEGASHAQFGAYGPQPGDNEPEISDDDARAQISSSTLDFIEALAG</sequence>
<feature type="transmembrane region" description="Helical" evidence="1">
    <location>
        <begin position="24"/>
        <end position="51"/>
    </location>
</feature>
<dbReference type="Proteomes" id="UP001501690">
    <property type="component" value="Unassembled WGS sequence"/>
</dbReference>
<dbReference type="InterPro" id="IPR029059">
    <property type="entry name" value="AB_hydrolase_5"/>
</dbReference>
<feature type="transmembrane region" description="Helical" evidence="1">
    <location>
        <begin position="89"/>
        <end position="108"/>
    </location>
</feature>
<dbReference type="SUPFAM" id="SSF53474">
    <property type="entry name" value="alpha/beta-Hydrolases"/>
    <property type="match status" value="1"/>
</dbReference>
<dbReference type="EMBL" id="BAAAPL010000002">
    <property type="protein sequence ID" value="GAA1700574.1"/>
    <property type="molecule type" value="Genomic_DNA"/>
</dbReference>
<keyword evidence="1" id="KW-1133">Transmembrane helix</keyword>
<gene>
    <name evidence="3" type="ORF">GCM10009808_17810</name>
</gene>
<proteinExistence type="predicted"/>
<evidence type="ECO:0000259" key="2">
    <source>
        <dbReference type="Pfam" id="PF12695"/>
    </source>
</evidence>
<feature type="domain" description="Alpha/beta hydrolase fold-5" evidence="2">
    <location>
        <begin position="149"/>
        <end position="310"/>
    </location>
</feature>
<name>A0ABP4U823_9MICO</name>
<evidence type="ECO:0000313" key="4">
    <source>
        <dbReference type="Proteomes" id="UP001501690"/>
    </source>
</evidence>
<comment type="caution">
    <text evidence="3">The sequence shown here is derived from an EMBL/GenBank/DDBJ whole genome shotgun (WGS) entry which is preliminary data.</text>
</comment>
<evidence type="ECO:0000256" key="1">
    <source>
        <dbReference type="SAM" id="Phobius"/>
    </source>
</evidence>
<keyword evidence="1" id="KW-0812">Transmembrane</keyword>
<evidence type="ECO:0000313" key="3">
    <source>
        <dbReference type="EMBL" id="GAA1700574.1"/>
    </source>
</evidence>
<protein>
    <recommendedName>
        <fullName evidence="2">Alpha/beta hydrolase fold-5 domain-containing protein</fullName>
    </recommendedName>
</protein>
<keyword evidence="4" id="KW-1185">Reference proteome</keyword>